<keyword evidence="11" id="KW-1185">Reference proteome</keyword>
<dbReference type="Proteomes" id="UP000193466">
    <property type="component" value="Unassembled WGS sequence"/>
</dbReference>
<dbReference type="NCBIfam" id="NF003256">
    <property type="entry name" value="PRK04214.1"/>
    <property type="match status" value="1"/>
</dbReference>
<evidence type="ECO:0000256" key="5">
    <source>
        <dbReference type="ARBA" id="ARBA00022989"/>
    </source>
</evidence>
<dbReference type="OrthoDB" id="9808671at2"/>
<gene>
    <name evidence="10" type="primary">rbn</name>
    <name evidence="8" type="ORF">BWD10_04945</name>
    <name evidence="10" type="ORF">NCTC12229_01681</name>
    <name evidence="9" type="ORF">SAMEA4504057_00588</name>
</gene>
<dbReference type="STRING" id="326523.BWD10_04945"/>
<dbReference type="InterPro" id="IPR017039">
    <property type="entry name" value="Virul_fac_BrkB"/>
</dbReference>
<dbReference type="NCBIfam" id="TIGR00765">
    <property type="entry name" value="yihY_not_rbn"/>
    <property type="match status" value="1"/>
</dbReference>
<evidence type="ECO:0000256" key="6">
    <source>
        <dbReference type="ARBA" id="ARBA00023136"/>
    </source>
</evidence>
<dbReference type="Pfam" id="PF03631">
    <property type="entry name" value="Virul_fac_BrkB"/>
    <property type="match status" value="1"/>
</dbReference>
<feature type="transmembrane region" description="Helical" evidence="7">
    <location>
        <begin position="34"/>
        <end position="60"/>
    </location>
</feature>
<evidence type="ECO:0000313" key="8">
    <source>
        <dbReference type="EMBL" id="OSI10407.1"/>
    </source>
</evidence>
<dbReference type="InterPro" id="IPR023679">
    <property type="entry name" value="UPF0761_bac"/>
</dbReference>
<accession>A0A1X3CT67</accession>
<dbReference type="KEGG" id="nzo:SAMEA4504057_0588"/>
<comment type="subcellular location">
    <subcellularLocation>
        <location evidence="1 7">Cell membrane</location>
        <topology evidence="1 7">Multi-pass membrane protein</topology>
    </subcellularLocation>
</comment>
<dbReference type="RefSeq" id="WP_085363337.1">
    <property type="nucleotide sequence ID" value="NZ_LT906434.1"/>
</dbReference>
<reference evidence="8 11" key="1">
    <citation type="submission" date="2017-01" db="EMBL/GenBank/DDBJ databases">
        <authorList>
            <person name="Wolfgang W.J."/>
            <person name="Cole J."/>
            <person name="Wroblewski D."/>
            <person name="Mcginnis J."/>
            <person name="Musser K.A."/>
        </authorList>
    </citation>
    <scope>NUCLEOTIDE SEQUENCE [LARGE SCALE GENOMIC DNA]</scope>
    <source>
        <strain evidence="8 11">DSM 21643</strain>
    </source>
</reference>
<feature type="transmembrane region" description="Helical" evidence="7">
    <location>
        <begin position="140"/>
        <end position="163"/>
    </location>
</feature>
<dbReference type="EMBL" id="MTBM01000005">
    <property type="protein sequence ID" value="OSI10407.1"/>
    <property type="molecule type" value="Genomic_DNA"/>
</dbReference>
<feature type="transmembrane region" description="Helical" evidence="7">
    <location>
        <begin position="97"/>
        <end position="119"/>
    </location>
</feature>
<feature type="transmembrane region" description="Helical" evidence="7">
    <location>
        <begin position="240"/>
        <end position="272"/>
    </location>
</feature>
<keyword evidence="6 7" id="KW-0472">Membrane</keyword>
<dbReference type="PANTHER" id="PTHR30213">
    <property type="entry name" value="INNER MEMBRANE PROTEIN YHJD"/>
    <property type="match status" value="1"/>
</dbReference>
<evidence type="ECO:0000313" key="9">
    <source>
        <dbReference type="EMBL" id="SNU79101.1"/>
    </source>
</evidence>
<keyword evidence="4 7" id="KW-0812">Transmembrane</keyword>
<feature type="transmembrane region" description="Helical" evidence="7">
    <location>
        <begin position="175"/>
        <end position="197"/>
    </location>
</feature>
<evidence type="ECO:0000256" key="2">
    <source>
        <dbReference type="ARBA" id="ARBA00022475"/>
    </source>
</evidence>
<keyword evidence="3" id="KW-0997">Cell inner membrane</keyword>
<reference evidence="10 13" key="3">
    <citation type="submission" date="2018-06" db="EMBL/GenBank/DDBJ databases">
        <authorList>
            <consortium name="Pathogen Informatics"/>
            <person name="Doyle S."/>
        </authorList>
    </citation>
    <scope>NUCLEOTIDE SEQUENCE [LARGE SCALE GENOMIC DNA]</scope>
    <source>
        <strain evidence="10 13">NCTC12229</strain>
    </source>
</reference>
<evidence type="ECO:0000256" key="1">
    <source>
        <dbReference type="ARBA" id="ARBA00004651"/>
    </source>
</evidence>
<dbReference type="EMBL" id="LT906434">
    <property type="protein sequence ID" value="SNU79101.1"/>
    <property type="molecule type" value="Genomic_DNA"/>
</dbReference>
<sequence>MLNLPWLQAVRESRLGGFALFVLKRFNEIRVPQVSASLTFTTLLALVPVLTVTLAVVSAFPMFDSLSASFVNFVNQTVVPQGVDTVFEYMNEFKQKASQLTVIGVIMLGVTSLMLIQTIDQTFNRIWRVNTQRPLVMQFLVYWALLTLGPLALGIGGSLWSAMLQYNLFKSDFSFLSGVVRVTASVLFSMFLLWLLYRLVPNRFVPARHALIGAAITAVLLEAARYGFAWYISTFNGYTLIYGAFAAIPFFLLWLNLLWMLVLSGAVLTASLSYWHGEAFRRGVDARGRFDDVLKILLLLNEAQKEGRALKVQDIRPSINMGYDELGELLEKLARHGYVYQGKQGWVLKTKAEAIELKDLFKLFVYRPTALNKDHVNVAVADLMEPCLETLDITLAEFDAAAHSEA</sequence>
<dbReference type="Proteomes" id="UP000215033">
    <property type="component" value="Chromosome 1"/>
</dbReference>
<dbReference type="HAMAP" id="MF_00672">
    <property type="entry name" value="UPF0761"/>
    <property type="match status" value="1"/>
</dbReference>
<evidence type="ECO:0000313" key="10">
    <source>
        <dbReference type="EMBL" id="SUA44196.1"/>
    </source>
</evidence>
<evidence type="ECO:0000256" key="4">
    <source>
        <dbReference type="ARBA" id="ARBA00022692"/>
    </source>
</evidence>
<name>A0A1X3CT67_9NEIS</name>
<evidence type="ECO:0000256" key="3">
    <source>
        <dbReference type="ARBA" id="ARBA00022519"/>
    </source>
</evidence>
<reference evidence="9 12" key="2">
    <citation type="submission" date="2017-06" db="EMBL/GenBank/DDBJ databases">
        <authorList>
            <consortium name="Pathogen Informatics"/>
        </authorList>
    </citation>
    <scope>NUCLEOTIDE SEQUENCE [LARGE SCALE GENOMIC DNA]</scope>
    <source>
        <strain evidence="9 12">NCTC12230</strain>
    </source>
</reference>
<organism evidence="10 13">
    <name type="scientific">Neisseria zoodegmatis</name>
    <dbReference type="NCBI Taxonomy" id="326523"/>
    <lineage>
        <taxon>Bacteria</taxon>
        <taxon>Pseudomonadati</taxon>
        <taxon>Pseudomonadota</taxon>
        <taxon>Betaproteobacteria</taxon>
        <taxon>Neisseriales</taxon>
        <taxon>Neisseriaceae</taxon>
        <taxon>Neisseria</taxon>
    </lineage>
</organism>
<dbReference type="GO" id="GO:0005886">
    <property type="term" value="C:plasma membrane"/>
    <property type="evidence" value="ECO:0007669"/>
    <property type="project" value="UniProtKB-SubCell"/>
</dbReference>
<proteinExistence type="inferred from homology"/>
<evidence type="ECO:0000256" key="7">
    <source>
        <dbReference type="HAMAP-Rule" id="MF_00672"/>
    </source>
</evidence>
<evidence type="ECO:0000313" key="13">
    <source>
        <dbReference type="Proteomes" id="UP000254055"/>
    </source>
</evidence>
<dbReference type="Proteomes" id="UP000254055">
    <property type="component" value="Unassembled WGS sequence"/>
</dbReference>
<dbReference type="PANTHER" id="PTHR30213:SF0">
    <property type="entry name" value="UPF0761 MEMBRANE PROTEIN YIHY"/>
    <property type="match status" value="1"/>
</dbReference>
<evidence type="ECO:0000313" key="12">
    <source>
        <dbReference type="Proteomes" id="UP000215033"/>
    </source>
</evidence>
<feature type="transmembrane region" description="Helical" evidence="7">
    <location>
        <begin position="209"/>
        <end position="228"/>
    </location>
</feature>
<keyword evidence="5 7" id="KW-1133">Transmembrane helix</keyword>
<keyword evidence="2 7" id="KW-1003">Cell membrane</keyword>
<comment type="similarity">
    <text evidence="7">Belongs to the UPF0761 family.</text>
</comment>
<evidence type="ECO:0000313" key="11">
    <source>
        <dbReference type="Proteomes" id="UP000193466"/>
    </source>
</evidence>
<dbReference type="AlphaFoldDB" id="A0A1X3CT67"/>
<protein>
    <recommendedName>
        <fullName evidence="7">UPF0761 membrane protein BWD10_04945</fullName>
    </recommendedName>
</protein>
<dbReference type="EMBL" id="UGRS01000002">
    <property type="protein sequence ID" value="SUA44196.1"/>
    <property type="molecule type" value="Genomic_DNA"/>
</dbReference>